<keyword evidence="2" id="KW-1185">Reference proteome</keyword>
<dbReference type="EMBL" id="KN829897">
    <property type="protein sequence ID" value="KIK73298.1"/>
    <property type="molecule type" value="Genomic_DNA"/>
</dbReference>
<evidence type="ECO:0000313" key="1">
    <source>
        <dbReference type="EMBL" id="KIK73298.1"/>
    </source>
</evidence>
<name>A0A0D0CCS7_9AGAM</name>
<gene>
    <name evidence="1" type="ORF">PAXRUDRAFT_63899</name>
</gene>
<dbReference type="HOGENOM" id="CLU_2270190_0_0_1"/>
<dbReference type="Proteomes" id="UP000054538">
    <property type="component" value="Unassembled WGS sequence"/>
</dbReference>
<organism evidence="1 2">
    <name type="scientific">Paxillus rubicundulus Ve08.2h10</name>
    <dbReference type="NCBI Taxonomy" id="930991"/>
    <lineage>
        <taxon>Eukaryota</taxon>
        <taxon>Fungi</taxon>
        <taxon>Dikarya</taxon>
        <taxon>Basidiomycota</taxon>
        <taxon>Agaricomycotina</taxon>
        <taxon>Agaricomycetes</taxon>
        <taxon>Agaricomycetidae</taxon>
        <taxon>Boletales</taxon>
        <taxon>Paxilineae</taxon>
        <taxon>Paxillaceae</taxon>
        <taxon>Paxillus</taxon>
    </lineage>
</organism>
<dbReference type="AlphaFoldDB" id="A0A0D0CCS7"/>
<feature type="non-terminal residue" evidence="1">
    <location>
        <position position="103"/>
    </location>
</feature>
<accession>A0A0D0CCS7</accession>
<reference evidence="2" key="2">
    <citation type="submission" date="2015-01" db="EMBL/GenBank/DDBJ databases">
        <title>Evolutionary Origins and Diversification of the Mycorrhizal Mutualists.</title>
        <authorList>
            <consortium name="DOE Joint Genome Institute"/>
            <consortium name="Mycorrhizal Genomics Consortium"/>
            <person name="Kohler A."/>
            <person name="Kuo A."/>
            <person name="Nagy L.G."/>
            <person name="Floudas D."/>
            <person name="Copeland A."/>
            <person name="Barry K.W."/>
            <person name="Cichocki N."/>
            <person name="Veneault-Fourrey C."/>
            <person name="LaButti K."/>
            <person name="Lindquist E.A."/>
            <person name="Lipzen A."/>
            <person name="Lundell T."/>
            <person name="Morin E."/>
            <person name="Murat C."/>
            <person name="Riley R."/>
            <person name="Ohm R."/>
            <person name="Sun H."/>
            <person name="Tunlid A."/>
            <person name="Henrissat B."/>
            <person name="Grigoriev I.V."/>
            <person name="Hibbett D.S."/>
            <person name="Martin F."/>
        </authorList>
    </citation>
    <scope>NUCLEOTIDE SEQUENCE [LARGE SCALE GENOMIC DNA]</scope>
    <source>
        <strain evidence="2">Ve08.2h10</strain>
    </source>
</reference>
<feature type="non-terminal residue" evidence="1">
    <location>
        <position position="1"/>
    </location>
</feature>
<dbReference type="InParanoid" id="A0A0D0CCS7"/>
<sequence length="103" mass="11595">TRTFLIPPAHFQLHPPSLPIFGPTRALLVPPVCFQPHAHPRAYIFSHTRPARLFSNPIMCFQLHLYISNPPPLLLQRCTHVFSPHPPCPPVFDPLSVSSPAHL</sequence>
<reference evidence="1 2" key="1">
    <citation type="submission" date="2014-04" db="EMBL/GenBank/DDBJ databases">
        <authorList>
            <consortium name="DOE Joint Genome Institute"/>
            <person name="Kuo A."/>
            <person name="Kohler A."/>
            <person name="Jargeat P."/>
            <person name="Nagy L.G."/>
            <person name="Floudas D."/>
            <person name="Copeland A."/>
            <person name="Barry K.W."/>
            <person name="Cichocki N."/>
            <person name="Veneault-Fourrey C."/>
            <person name="LaButti K."/>
            <person name="Lindquist E.A."/>
            <person name="Lipzen A."/>
            <person name="Lundell T."/>
            <person name="Morin E."/>
            <person name="Murat C."/>
            <person name="Sun H."/>
            <person name="Tunlid A."/>
            <person name="Henrissat B."/>
            <person name="Grigoriev I.V."/>
            <person name="Hibbett D.S."/>
            <person name="Martin F."/>
            <person name="Nordberg H.P."/>
            <person name="Cantor M.N."/>
            <person name="Hua S.X."/>
        </authorList>
    </citation>
    <scope>NUCLEOTIDE SEQUENCE [LARGE SCALE GENOMIC DNA]</scope>
    <source>
        <strain evidence="1 2">Ve08.2h10</strain>
    </source>
</reference>
<protein>
    <submittedName>
        <fullName evidence="1">Uncharacterized protein</fullName>
    </submittedName>
</protein>
<proteinExistence type="predicted"/>
<evidence type="ECO:0000313" key="2">
    <source>
        <dbReference type="Proteomes" id="UP000054538"/>
    </source>
</evidence>